<dbReference type="AlphaFoldDB" id="A0A506Y350"/>
<feature type="DNA-binding region" description="H-T-H motif" evidence="5">
    <location>
        <begin position="38"/>
        <end position="57"/>
    </location>
</feature>
<dbReference type="GO" id="GO:0003700">
    <property type="term" value="F:DNA-binding transcription factor activity"/>
    <property type="evidence" value="ECO:0007669"/>
    <property type="project" value="TreeGrafter"/>
</dbReference>
<evidence type="ECO:0000259" key="7">
    <source>
        <dbReference type="PROSITE" id="PS50977"/>
    </source>
</evidence>
<dbReference type="InterPro" id="IPR050109">
    <property type="entry name" value="HTH-type_TetR-like_transc_reg"/>
</dbReference>
<dbReference type="EMBL" id="VHQG01000004">
    <property type="protein sequence ID" value="TPW74839.1"/>
    <property type="molecule type" value="Genomic_DNA"/>
</dbReference>
<feature type="compositionally biased region" description="Basic and acidic residues" evidence="6">
    <location>
        <begin position="225"/>
        <end position="235"/>
    </location>
</feature>
<feature type="domain" description="HTH tetR-type" evidence="7">
    <location>
        <begin position="15"/>
        <end position="75"/>
    </location>
</feature>
<evidence type="ECO:0000256" key="3">
    <source>
        <dbReference type="ARBA" id="ARBA00023125"/>
    </source>
</evidence>
<keyword evidence="9" id="KW-1185">Reference proteome</keyword>
<evidence type="ECO:0000256" key="2">
    <source>
        <dbReference type="ARBA" id="ARBA00023015"/>
    </source>
</evidence>
<keyword evidence="3 5" id="KW-0238">DNA-binding</keyword>
<dbReference type="SUPFAM" id="SSF46689">
    <property type="entry name" value="Homeodomain-like"/>
    <property type="match status" value="1"/>
</dbReference>
<dbReference type="PROSITE" id="PS50977">
    <property type="entry name" value="HTH_TETR_2"/>
    <property type="match status" value="1"/>
</dbReference>
<dbReference type="GO" id="GO:0000976">
    <property type="term" value="F:transcription cis-regulatory region binding"/>
    <property type="evidence" value="ECO:0007669"/>
    <property type="project" value="TreeGrafter"/>
</dbReference>
<accession>A0A506Y350</accession>
<organism evidence="8 9">
    <name type="scientific">Schumannella soli</name>
    <dbReference type="NCBI Taxonomy" id="2590779"/>
    <lineage>
        <taxon>Bacteria</taxon>
        <taxon>Bacillati</taxon>
        <taxon>Actinomycetota</taxon>
        <taxon>Actinomycetes</taxon>
        <taxon>Micrococcales</taxon>
        <taxon>Microbacteriaceae</taxon>
        <taxon>Schumannella</taxon>
    </lineage>
</organism>
<reference evidence="8 9" key="1">
    <citation type="submission" date="2019-06" db="EMBL/GenBank/DDBJ databases">
        <authorList>
            <person name="Li F."/>
        </authorList>
    </citation>
    <scope>NUCLEOTIDE SEQUENCE [LARGE SCALE GENOMIC DNA]</scope>
    <source>
        <strain evidence="8 9">10F1D-1</strain>
    </source>
</reference>
<dbReference type="Proteomes" id="UP000316252">
    <property type="component" value="Unassembled WGS sequence"/>
</dbReference>
<dbReference type="Pfam" id="PF13977">
    <property type="entry name" value="TetR_C_6"/>
    <property type="match status" value="1"/>
</dbReference>
<evidence type="ECO:0000256" key="5">
    <source>
        <dbReference type="PROSITE-ProRule" id="PRU00335"/>
    </source>
</evidence>
<keyword evidence="4" id="KW-0804">Transcription</keyword>
<dbReference type="OrthoDB" id="4548508at2"/>
<evidence type="ECO:0000256" key="4">
    <source>
        <dbReference type="ARBA" id="ARBA00023163"/>
    </source>
</evidence>
<name>A0A506Y350_9MICO</name>
<keyword evidence="1" id="KW-0678">Repressor</keyword>
<keyword evidence="2" id="KW-0805">Transcription regulation</keyword>
<sequence length="235" mass="24142">MTSTPAAPRTRKSPVERRAEIERAARELALEQGLAALTLRAVAARVGVASGLVSHYIDGMDELVASAFAVIVAEELDEVTALLAGEPAAARRVGALIDTVLDGGRDDVTLVWVQGWALGTGNAALAAAVREQMDAWQAMIAGVISDGIAKGSFDLAAGASGDADAVAWQLLALIDGLNAHSLVRWQAAPDRRALTLRVAAALLGADPSALSAGGDADPASRSAHPRSDHHPGENP</sequence>
<evidence type="ECO:0000256" key="1">
    <source>
        <dbReference type="ARBA" id="ARBA00022491"/>
    </source>
</evidence>
<dbReference type="InterPro" id="IPR009057">
    <property type="entry name" value="Homeodomain-like_sf"/>
</dbReference>
<evidence type="ECO:0000313" key="8">
    <source>
        <dbReference type="EMBL" id="TPW74839.1"/>
    </source>
</evidence>
<dbReference type="Gene3D" id="1.10.357.10">
    <property type="entry name" value="Tetracycline Repressor, domain 2"/>
    <property type="match status" value="1"/>
</dbReference>
<dbReference type="PANTHER" id="PTHR30055:SF200">
    <property type="entry name" value="HTH-TYPE TRANSCRIPTIONAL REPRESSOR BDCR"/>
    <property type="match status" value="1"/>
</dbReference>
<evidence type="ECO:0000313" key="9">
    <source>
        <dbReference type="Proteomes" id="UP000316252"/>
    </source>
</evidence>
<evidence type="ECO:0000256" key="6">
    <source>
        <dbReference type="SAM" id="MobiDB-lite"/>
    </source>
</evidence>
<dbReference type="InterPro" id="IPR039538">
    <property type="entry name" value="BetI_C"/>
</dbReference>
<dbReference type="PANTHER" id="PTHR30055">
    <property type="entry name" value="HTH-TYPE TRANSCRIPTIONAL REGULATOR RUTR"/>
    <property type="match status" value="1"/>
</dbReference>
<dbReference type="SUPFAM" id="SSF48498">
    <property type="entry name" value="Tetracyclin repressor-like, C-terminal domain"/>
    <property type="match status" value="1"/>
</dbReference>
<proteinExistence type="predicted"/>
<dbReference type="InterPro" id="IPR001647">
    <property type="entry name" value="HTH_TetR"/>
</dbReference>
<gene>
    <name evidence="8" type="ORF">FJ657_14815</name>
</gene>
<feature type="region of interest" description="Disordered" evidence="6">
    <location>
        <begin position="207"/>
        <end position="235"/>
    </location>
</feature>
<dbReference type="Pfam" id="PF00440">
    <property type="entry name" value="TetR_N"/>
    <property type="match status" value="1"/>
</dbReference>
<protein>
    <submittedName>
        <fullName evidence="8">TetR family transcriptional regulator</fullName>
    </submittedName>
</protein>
<comment type="caution">
    <text evidence="8">The sequence shown here is derived from an EMBL/GenBank/DDBJ whole genome shotgun (WGS) entry which is preliminary data.</text>
</comment>
<dbReference type="RefSeq" id="WP_141164470.1">
    <property type="nucleotide sequence ID" value="NZ_VHQG01000004.1"/>
</dbReference>
<dbReference type="InterPro" id="IPR036271">
    <property type="entry name" value="Tet_transcr_reg_TetR-rel_C_sf"/>
</dbReference>